<feature type="compositionally biased region" description="Polar residues" evidence="4">
    <location>
        <begin position="1"/>
        <end position="10"/>
    </location>
</feature>
<evidence type="ECO:0000256" key="3">
    <source>
        <dbReference type="ARBA" id="ARBA00037722"/>
    </source>
</evidence>
<evidence type="ECO:0000256" key="2">
    <source>
        <dbReference type="ARBA" id="ARBA00022837"/>
    </source>
</evidence>
<dbReference type="InterPro" id="IPR018247">
    <property type="entry name" value="EF_Hand_1_Ca_BS"/>
</dbReference>
<gene>
    <name evidence="6" type="ORF">O3P69_010418</name>
</gene>
<dbReference type="EMBL" id="JARAKH010000025">
    <property type="protein sequence ID" value="KAK8390689.1"/>
    <property type="molecule type" value="Genomic_DNA"/>
</dbReference>
<feature type="region of interest" description="Disordered" evidence="4">
    <location>
        <begin position="194"/>
        <end position="218"/>
    </location>
</feature>
<feature type="domain" description="EF-hand" evidence="5">
    <location>
        <begin position="53"/>
        <end position="88"/>
    </location>
</feature>
<dbReference type="InterPro" id="IPR011992">
    <property type="entry name" value="EF-hand-dom_pair"/>
</dbReference>
<dbReference type="FunFam" id="1.10.238.10:FF:000001">
    <property type="entry name" value="Calmodulin 1"/>
    <property type="match status" value="1"/>
</dbReference>
<evidence type="ECO:0000313" key="6">
    <source>
        <dbReference type="EMBL" id="KAK8390690.1"/>
    </source>
</evidence>
<reference evidence="6 7" key="1">
    <citation type="submission" date="2023-03" db="EMBL/GenBank/DDBJ databases">
        <title>High-quality genome of Scylla paramamosain provides insights in environmental adaptation.</title>
        <authorList>
            <person name="Zhang L."/>
        </authorList>
    </citation>
    <scope>NUCLEOTIDE SEQUENCE [LARGE SCALE GENOMIC DNA]</scope>
    <source>
        <strain evidence="6">LZ_2023a</strain>
        <tissue evidence="6">Muscle</tissue>
    </source>
</reference>
<sequence>MTNPAATESGATCGVAEKGKGGDSGNAGKERVERVKKSLVPPKTPFTRNLSRSQLKEFREAFRLFDKDGDGTITSHELGLFMRNLGQFATEEELRVMVDEVDTDGDGTFSFNEFVEIVCNMGGGGERPAEDEEKEMRDAFKIFDKHERGYICASDLRAVLQCLGEDLSEEEIEDMIREVDIDGDGRIDFEEFVKALGENDDSDDEEEARDEDDDEERK</sequence>
<accession>A0AAW0TVV0</accession>
<feature type="region of interest" description="Disordered" evidence="4">
    <location>
        <begin position="1"/>
        <end position="46"/>
    </location>
</feature>
<dbReference type="PANTHER" id="PTHR23048:SF0">
    <property type="entry name" value="CALMODULIN LIKE 3"/>
    <property type="match status" value="1"/>
</dbReference>
<feature type="domain" description="EF-hand" evidence="5">
    <location>
        <begin position="89"/>
        <end position="124"/>
    </location>
</feature>
<dbReference type="CDD" id="cd00051">
    <property type="entry name" value="EFh"/>
    <property type="match status" value="2"/>
</dbReference>
<evidence type="ECO:0000313" key="7">
    <source>
        <dbReference type="Proteomes" id="UP001487740"/>
    </source>
</evidence>
<comment type="caution">
    <text evidence="6">The sequence shown here is derived from an EMBL/GenBank/DDBJ whole genome shotgun (WGS) entry which is preliminary data.</text>
</comment>
<dbReference type="PROSITE" id="PS00018">
    <property type="entry name" value="EF_HAND_1"/>
    <property type="match status" value="2"/>
</dbReference>
<dbReference type="Gene3D" id="1.10.238.10">
    <property type="entry name" value="EF-hand"/>
    <property type="match status" value="2"/>
</dbReference>
<dbReference type="SMART" id="SM00054">
    <property type="entry name" value="EFh"/>
    <property type="match status" value="4"/>
</dbReference>
<proteinExistence type="predicted"/>
<organism evidence="6 7">
    <name type="scientific">Scylla paramamosain</name>
    <name type="common">Mud crab</name>
    <dbReference type="NCBI Taxonomy" id="85552"/>
    <lineage>
        <taxon>Eukaryota</taxon>
        <taxon>Metazoa</taxon>
        <taxon>Ecdysozoa</taxon>
        <taxon>Arthropoda</taxon>
        <taxon>Crustacea</taxon>
        <taxon>Multicrustacea</taxon>
        <taxon>Malacostraca</taxon>
        <taxon>Eumalacostraca</taxon>
        <taxon>Eucarida</taxon>
        <taxon>Decapoda</taxon>
        <taxon>Pleocyemata</taxon>
        <taxon>Brachyura</taxon>
        <taxon>Eubrachyura</taxon>
        <taxon>Portunoidea</taxon>
        <taxon>Portunidae</taxon>
        <taxon>Portuninae</taxon>
        <taxon>Scylla</taxon>
    </lineage>
</organism>
<dbReference type="InterPro" id="IPR050230">
    <property type="entry name" value="CALM/Myosin/TropC-like"/>
</dbReference>
<evidence type="ECO:0000256" key="4">
    <source>
        <dbReference type="SAM" id="MobiDB-lite"/>
    </source>
</evidence>
<dbReference type="AlphaFoldDB" id="A0AAW0TVV0"/>
<dbReference type="GO" id="GO:0005509">
    <property type="term" value="F:calcium ion binding"/>
    <property type="evidence" value="ECO:0007669"/>
    <property type="project" value="InterPro"/>
</dbReference>
<dbReference type="EMBL" id="JARAKH010000025">
    <property type="protein sequence ID" value="KAK8390690.1"/>
    <property type="molecule type" value="Genomic_DNA"/>
</dbReference>
<dbReference type="PROSITE" id="PS50222">
    <property type="entry name" value="EF_HAND_2"/>
    <property type="match status" value="4"/>
</dbReference>
<dbReference type="GO" id="GO:0016460">
    <property type="term" value="C:myosin II complex"/>
    <property type="evidence" value="ECO:0007669"/>
    <property type="project" value="TreeGrafter"/>
</dbReference>
<feature type="domain" description="EF-hand" evidence="5">
    <location>
        <begin position="131"/>
        <end position="166"/>
    </location>
</feature>
<protein>
    <recommendedName>
        <fullName evidence="5">EF-hand domain-containing protein</fullName>
    </recommendedName>
</protein>
<dbReference type="Pfam" id="PF13499">
    <property type="entry name" value="EF-hand_7"/>
    <property type="match status" value="2"/>
</dbReference>
<evidence type="ECO:0000256" key="1">
    <source>
        <dbReference type="ARBA" id="ARBA00022737"/>
    </source>
</evidence>
<dbReference type="Proteomes" id="UP001487740">
    <property type="component" value="Unassembled WGS sequence"/>
</dbReference>
<keyword evidence="1" id="KW-0677">Repeat</keyword>
<keyword evidence="7" id="KW-1185">Reference proteome</keyword>
<feature type="compositionally biased region" description="Acidic residues" evidence="4">
    <location>
        <begin position="198"/>
        <end position="218"/>
    </location>
</feature>
<name>A0AAW0TVV0_SCYPA</name>
<comment type="function">
    <text evidence="3">Troponin is the central regulatory protein of striated muscle contraction. Tn consists of three components: Tn-I which is the inhibitor of actomyosin ATPase, Tn-T which contains the binding site for tropomyosin and Tn-C. The binding of calcium to Tn-C abolishes the inhibitory action of Tn on actin filaments.</text>
</comment>
<keyword evidence="2" id="KW-0106">Calcium</keyword>
<dbReference type="PANTHER" id="PTHR23048">
    <property type="entry name" value="MYOSIN LIGHT CHAIN 1, 3"/>
    <property type="match status" value="1"/>
</dbReference>
<evidence type="ECO:0000259" key="5">
    <source>
        <dbReference type="PROSITE" id="PS50222"/>
    </source>
</evidence>
<feature type="domain" description="EF-hand" evidence="5">
    <location>
        <begin position="167"/>
        <end position="202"/>
    </location>
</feature>
<dbReference type="InterPro" id="IPR002048">
    <property type="entry name" value="EF_hand_dom"/>
</dbReference>
<dbReference type="SUPFAM" id="SSF47473">
    <property type="entry name" value="EF-hand"/>
    <property type="match status" value="1"/>
</dbReference>